<organism evidence="1 2">
    <name type="scientific">Arthrobotrys flagrans</name>
    <name type="common">Nematode-trapping fungus</name>
    <name type="synonym">Trichothecium flagrans</name>
    <dbReference type="NCBI Taxonomy" id="97331"/>
    <lineage>
        <taxon>Eukaryota</taxon>
        <taxon>Fungi</taxon>
        <taxon>Dikarya</taxon>
        <taxon>Ascomycota</taxon>
        <taxon>Pezizomycotina</taxon>
        <taxon>Orbiliomycetes</taxon>
        <taxon>Orbiliales</taxon>
        <taxon>Orbiliaceae</taxon>
        <taxon>Arthrobotrys</taxon>
    </lineage>
</organism>
<dbReference type="EMBL" id="SAEB01000012">
    <property type="protein sequence ID" value="RVD81585.1"/>
    <property type="molecule type" value="Genomic_DNA"/>
</dbReference>
<accession>A0A436ZRT8</accession>
<proteinExistence type="predicted"/>
<dbReference type="Proteomes" id="UP000283090">
    <property type="component" value="Unassembled WGS sequence"/>
</dbReference>
<dbReference type="AlphaFoldDB" id="A0A436ZRT8"/>
<comment type="caution">
    <text evidence="1">The sequence shown here is derived from an EMBL/GenBank/DDBJ whole genome shotgun (WGS) entry which is preliminary data.</text>
</comment>
<gene>
    <name evidence="1" type="ORF">DFL_009442</name>
</gene>
<dbReference type="VEuPathDB" id="FungiDB:DFL_009442"/>
<protein>
    <submittedName>
        <fullName evidence="1">Uncharacterized protein</fullName>
    </submittedName>
</protein>
<evidence type="ECO:0000313" key="2">
    <source>
        <dbReference type="Proteomes" id="UP000283090"/>
    </source>
</evidence>
<dbReference type="GeneID" id="93591753"/>
<evidence type="ECO:0000313" key="1">
    <source>
        <dbReference type="EMBL" id="RVD81585.1"/>
    </source>
</evidence>
<sequence>MSVRDQLEGHDVERKLLRDRRSILIAITTIPPATIDKHSFTPYSPEGLADKDIKSFVSILHPYFPDPFSNTI</sequence>
<keyword evidence="2" id="KW-1185">Reference proteome</keyword>
<reference evidence="1 2" key="1">
    <citation type="submission" date="2019-01" db="EMBL/GenBank/DDBJ databases">
        <title>Intercellular communication is required for trap formation in the nematode-trapping fungus Duddingtonia flagrans.</title>
        <authorList>
            <person name="Youssar L."/>
            <person name="Wernet V."/>
            <person name="Hensel N."/>
            <person name="Hildebrandt H.-G."/>
            <person name="Fischer R."/>
        </authorList>
    </citation>
    <scope>NUCLEOTIDE SEQUENCE [LARGE SCALE GENOMIC DNA]</scope>
    <source>
        <strain evidence="1 2">CBS H-5679</strain>
    </source>
</reference>
<dbReference type="RefSeq" id="XP_067487129.1">
    <property type="nucleotide sequence ID" value="XM_067639329.1"/>
</dbReference>
<name>A0A436ZRT8_ARTFL</name>